<dbReference type="InterPro" id="IPR019861">
    <property type="entry name" value="PorP/SprF_Bacteroidetes"/>
</dbReference>
<dbReference type="OrthoDB" id="1186563at2"/>
<dbReference type="NCBIfam" id="TIGR03519">
    <property type="entry name" value="T9SS_PorP_fam"/>
    <property type="match status" value="1"/>
</dbReference>
<dbReference type="RefSeq" id="WP_129006153.1">
    <property type="nucleotide sequence ID" value="NZ_SDHZ01000005.1"/>
</dbReference>
<evidence type="ECO:0000256" key="1">
    <source>
        <dbReference type="SAM" id="SignalP"/>
    </source>
</evidence>
<feature type="chain" id="PRO_5020472472" evidence="1">
    <location>
        <begin position="23"/>
        <end position="344"/>
    </location>
</feature>
<dbReference type="Pfam" id="PF11751">
    <property type="entry name" value="PorP_SprF"/>
    <property type="match status" value="1"/>
</dbReference>
<organism evidence="2 3">
    <name type="scientific">Filimonas effusa</name>
    <dbReference type="NCBI Taxonomy" id="2508721"/>
    <lineage>
        <taxon>Bacteria</taxon>
        <taxon>Pseudomonadati</taxon>
        <taxon>Bacteroidota</taxon>
        <taxon>Chitinophagia</taxon>
        <taxon>Chitinophagales</taxon>
        <taxon>Chitinophagaceae</taxon>
        <taxon>Filimonas</taxon>
    </lineage>
</organism>
<sequence length="344" mass="39009">MNLKLKTMVTVLFFMAVAKTWAQDLTFSQFYEKPLLRNPALAGVFTGDMRISGAFRNQWASITVPYQTSALSAEVKFPLNQWDDWLTLGLQATHDVAGDIKLKRTQILPVVNYHKSLSGNTDDYLSVAFMAGPVNSQFDPTKVRMDDQYVDGVYNPNVPTQQLFERTGFNYWDASTGVTLSSGFSENARFYLGVALFHFNKPKVAFYTSNSNVHLDKKYVVNAGVTLPTSDFNRVILYADYFSQGGNRQFLGGVMYGTDIAQDYDEDARSLSIYFGGFFRWNDALCPVVKLDMYDWSFGLSYDLNLSRLRTASRLKGGLELTASFKTKFLNRSNYADKVRCVWF</sequence>
<gene>
    <name evidence="2" type="ORF">ESB13_22610</name>
</gene>
<dbReference type="EMBL" id="SDHZ01000005">
    <property type="protein sequence ID" value="RXK80950.1"/>
    <property type="molecule type" value="Genomic_DNA"/>
</dbReference>
<evidence type="ECO:0000313" key="2">
    <source>
        <dbReference type="EMBL" id="RXK80950.1"/>
    </source>
</evidence>
<feature type="signal peptide" evidence="1">
    <location>
        <begin position="1"/>
        <end position="22"/>
    </location>
</feature>
<keyword evidence="3" id="KW-1185">Reference proteome</keyword>
<accession>A0A4Q1CZV9</accession>
<reference evidence="2 3" key="1">
    <citation type="submission" date="2019-01" db="EMBL/GenBank/DDBJ databases">
        <title>Filimonas sp. strain TTM-71.</title>
        <authorList>
            <person name="Chen W.-M."/>
        </authorList>
    </citation>
    <scope>NUCLEOTIDE SEQUENCE [LARGE SCALE GENOMIC DNA]</scope>
    <source>
        <strain evidence="2 3">TTM-71</strain>
    </source>
</reference>
<name>A0A4Q1CZV9_9BACT</name>
<proteinExistence type="predicted"/>
<dbReference type="Proteomes" id="UP000290545">
    <property type="component" value="Unassembled WGS sequence"/>
</dbReference>
<keyword evidence="1" id="KW-0732">Signal</keyword>
<evidence type="ECO:0000313" key="3">
    <source>
        <dbReference type="Proteomes" id="UP000290545"/>
    </source>
</evidence>
<comment type="caution">
    <text evidence="2">The sequence shown here is derived from an EMBL/GenBank/DDBJ whole genome shotgun (WGS) entry which is preliminary data.</text>
</comment>
<protein>
    <submittedName>
        <fullName evidence="2">Type IX secretion system membrane protein PorP/SprF</fullName>
    </submittedName>
</protein>
<dbReference type="AlphaFoldDB" id="A0A4Q1CZV9"/>